<dbReference type="Ensembl" id="ENSHHUT00000013292.1">
    <property type="protein sequence ID" value="ENSHHUP00000012875.1"/>
    <property type="gene ID" value="ENSHHUG00000007904.1"/>
</dbReference>
<dbReference type="FunFam" id="3.90.550.50:FF:000001">
    <property type="entry name" value="Hexosyltransferase"/>
    <property type="match status" value="1"/>
</dbReference>
<evidence type="ECO:0000256" key="5">
    <source>
        <dbReference type="ARBA" id="ARBA00022679"/>
    </source>
</evidence>
<reference evidence="15" key="1">
    <citation type="submission" date="2018-06" db="EMBL/GenBank/DDBJ databases">
        <title>Genome assembly of Danube salmon.</title>
        <authorList>
            <person name="Macqueen D.J."/>
            <person name="Gundappa M.K."/>
        </authorList>
    </citation>
    <scope>NUCLEOTIDE SEQUENCE [LARGE SCALE GENOMIC DNA]</scope>
</reference>
<dbReference type="STRING" id="62062.ENSHHUP00000012875"/>
<dbReference type="EC" id="2.4.1.-" evidence="13"/>
<dbReference type="Proteomes" id="UP000314982">
    <property type="component" value="Unassembled WGS sequence"/>
</dbReference>
<accession>A0A4W5KR72</accession>
<evidence type="ECO:0000313" key="15">
    <source>
        <dbReference type="Proteomes" id="UP000314982"/>
    </source>
</evidence>
<dbReference type="PANTHER" id="PTHR11214:SF115">
    <property type="entry name" value="HEXOSYLTRANSFERASE"/>
    <property type="match status" value="1"/>
</dbReference>
<keyword evidence="9 13" id="KW-0333">Golgi apparatus</keyword>
<feature type="transmembrane region" description="Helical" evidence="13">
    <location>
        <begin position="56"/>
        <end position="78"/>
    </location>
</feature>
<organism evidence="14 15">
    <name type="scientific">Hucho hucho</name>
    <name type="common">huchen</name>
    <dbReference type="NCBI Taxonomy" id="62062"/>
    <lineage>
        <taxon>Eukaryota</taxon>
        <taxon>Metazoa</taxon>
        <taxon>Chordata</taxon>
        <taxon>Craniata</taxon>
        <taxon>Vertebrata</taxon>
        <taxon>Euteleostomi</taxon>
        <taxon>Actinopterygii</taxon>
        <taxon>Neopterygii</taxon>
        <taxon>Teleostei</taxon>
        <taxon>Protacanthopterygii</taxon>
        <taxon>Salmoniformes</taxon>
        <taxon>Salmonidae</taxon>
        <taxon>Salmoninae</taxon>
        <taxon>Hucho</taxon>
    </lineage>
</organism>
<sequence>MNNTTHRRLLNVYLHLARMLFHTNETMLIYQSNLYFLLLPFSQVVVESPVRPLQSLVRPCFIFLLFLSTVIVIILLAFPNSSFQTDRWGNLSLSTYYSRGTKSDCPLGPSPTTIPPTTVPAPPSTTIRPLPTNHYHFGYLRNYHLIVDEPDKCNTQNPFLVLIVPVAPGNLAARDAIRRTWGNETLVQGKKVQTLFMLGLPGGPDAQELQEKVNQESQVHHDLLQSNFLDSYLNLTIKTMVIMDWLTTHCTNATYAMKIDSDMFLNVENLMTMLLRPDVPKVNYLTGMLMWDRPVIRDPNSKWYVPVEMLADNRYPTYTLGMGYVFSNDLPERFVEVSKDIKLFNIEDAYVGACMKKLGLSPTNSPDPWQWKAYLSKYNRCEFSKVITYILSRSSQIVDYWTDLKKTPGSPCP</sequence>
<evidence type="ECO:0000256" key="1">
    <source>
        <dbReference type="ARBA" id="ARBA00004323"/>
    </source>
</evidence>
<evidence type="ECO:0000256" key="12">
    <source>
        <dbReference type="ARBA" id="ARBA00023180"/>
    </source>
</evidence>
<comment type="similarity">
    <text evidence="3 13">Belongs to the glycosyltransferase 31 family.</text>
</comment>
<dbReference type="GeneTree" id="ENSGT00940000164876"/>
<keyword evidence="6 13" id="KW-0812">Transmembrane</keyword>
<evidence type="ECO:0000256" key="3">
    <source>
        <dbReference type="ARBA" id="ARBA00008661"/>
    </source>
</evidence>
<protein>
    <recommendedName>
        <fullName evidence="13">Hexosyltransferase</fullName>
        <ecNumber evidence="13">2.4.1.-</ecNumber>
    </recommendedName>
</protein>
<dbReference type="GO" id="GO:0008499">
    <property type="term" value="F:N-acetyl-beta-D-glucosaminide beta-(1,3)-galactosyltransferase activity"/>
    <property type="evidence" value="ECO:0007669"/>
    <property type="project" value="TreeGrafter"/>
</dbReference>
<dbReference type="Pfam" id="PF01762">
    <property type="entry name" value="Galactosyl_T"/>
    <property type="match status" value="1"/>
</dbReference>
<dbReference type="GO" id="GO:0006629">
    <property type="term" value="P:lipid metabolic process"/>
    <property type="evidence" value="ECO:0007669"/>
    <property type="project" value="UniProtKB-KW"/>
</dbReference>
<comment type="subcellular location">
    <subcellularLocation>
        <location evidence="1 13">Golgi apparatus membrane</location>
        <topology evidence="1 13">Single-pass type II membrane protein</topology>
    </subcellularLocation>
</comment>
<reference evidence="14" key="2">
    <citation type="submission" date="2025-08" db="UniProtKB">
        <authorList>
            <consortium name="Ensembl"/>
        </authorList>
    </citation>
    <scope>IDENTIFICATION</scope>
</reference>
<evidence type="ECO:0000256" key="10">
    <source>
        <dbReference type="ARBA" id="ARBA00023098"/>
    </source>
</evidence>
<dbReference type="InterPro" id="IPR002659">
    <property type="entry name" value="Glyco_trans_31"/>
</dbReference>
<keyword evidence="4 13" id="KW-0328">Glycosyltransferase</keyword>
<keyword evidence="11 13" id="KW-0472">Membrane</keyword>
<dbReference type="PANTHER" id="PTHR11214">
    <property type="entry name" value="BETA-1,3-N-ACETYLGLUCOSAMINYLTRANSFERASE"/>
    <property type="match status" value="1"/>
</dbReference>
<keyword evidence="12" id="KW-0325">Glycoprotein</keyword>
<dbReference type="GO" id="GO:0000139">
    <property type="term" value="C:Golgi membrane"/>
    <property type="evidence" value="ECO:0007669"/>
    <property type="project" value="UniProtKB-SubCell"/>
</dbReference>
<evidence type="ECO:0000256" key="6">
    <source>
        <dbReference type="ARBA" id="ARBA00022692"/>
    </source>
</evidence>
<keyword evidence="15" id="KW-1185">Reference proteome</keyword>
<comment type="pathway">
    <text evidence="2">Protein modification; protein glycosylation.</text>
</comment>
<keyword evidence="10" id="KW-0443">Lipid metabolism</keyword>
<keyword evidence="7 13" id="KW-0735">Signal-anchor</keyword>
<evidence type="ECO:0000256" key="13">
    <source>
        <dbReference type="RuleBase" id="RU363063"/>
    </source>
</evidence>
<evidence type="ECO:0000256" key="11">
    <source>
        <dbReference type="ARBA" id="ARBA00023136"/>
    </source>
</evidence>
<evidence type="ECO:0000256" key="2">
    <source>
        <dbReference type="ARBA" id="ARBA00004922"/>
    </source>
</evidence>
<proteinExistence type="inferred from homology"/>
<reference evidence="14" key="3">
    <citation type="submission" date="2025-09" db="UniProtKB">
        <authorList>
            <consortium name="Ensembl"/>
        </authorList>
    </citation>
    <scope>IDENTIFICATION</scope>
</reference>
<dbReference type="AlphaFoldDB" id="A0A4W5KR72"/>
<dbReference type="GO" id="GO:0006493">
    <property type="term" value="P:protein O-linked glycosylation"/>
    <property type="evidence" value="ECO:0007669"/>
    <property type="project" value="TreeGrafter"/>
</dbReference>
<evidence type="ECO:0000256" key="8">
    <source>
        <dbReference type="ARBA" id="ARBA00022989"/>
    </source>
</evidence>
<evidence type="ECO:0000256" key="9">
    <source>
        <dbReference type="ARBA" id="ARBA00023034"/>
    </source>
</evidence>
<name>A0A4W5KR72_9TELE</name>
<keyword evidence="8 13" id="KW-1133">Transmembrane helix</keyword>
<keyword evidence="5" id="KW-0808">Transferase</keyword>
<dbReference type="Gene3D" id="3.90.550.50">
    <property type="match status" value="1"/>
</dbReference>
<evidence type="ECO:0000313" key="14">
    <source>
        <dbReference type="Ensembl" id="ENSHHUP00000012875.1"/>
    </source>
</evidence>
<evidence type="ECO:0000256" key="7">
    <source>
        <dbReference type="ARBA" id="ARBA00022968"/>
    </source>
</evidence>
<evidence type="ECO:0000256" key="4">
    <source>
        <dbReference type="ARBA" id="ARBA00022676"/>
    </source>
</evidence>